<name>A0AAD7D6G1_MYCRO</name>
<evidence type="ECO:0000313" key="2">
    <source>
        <dbReference type="EMBL" id="KAJ7681403.1"/>
    </source>
</evidence>
<protein>
    <submittedName>
        <fullName evidence="2">Uncharacterized protein</fullName>
    </submittedName>
</protein>
<keyword evidence="3" id="KW-1185">Reference proteome</keyword>
<feature type="region of interest" description="Disordered" evidence="1">
    <location>
        <begin position="35"/>
        <end position="58"/>
    </location>
</feature>
<sequence>MKEPPLPYRRRTVHWTAAFGTIRPPGRTVTIPKARAWASPRKPGASPGFQAKPGPGHH</sequence>
<reference evidence="2" key="1">
    <citation type="submission" date="2023-03" db="EMBL/GenBank/DDBJ databases">
        <title>Massive genome expansion in bonnet fungi (Mycena s.s.) driven by repeated elements and novel gene families across ecological guilds.</title>
        <authorList>
            <consortium name="Lawrence Berkeley National Laboratory"/>
            <person name="Harder C.B."/>
            <person name="Miyauchi S."/>
            <person name="Viragh M."/>
            <person name="Kuo A."/>
            <person name="Thoen E."/>
            <person name="Andreopoulos B."/>
            <person name="Lu D."/>
            <person name="Skrede I."/>
            <person name="Drula E."/>
            <person name="Henrissat B."/>
            <person name="Morin E."/>
            <person name="Kohler A."/>
            <person name="Barry K."/>
            <person name="LaButti K."/>
            <person name="Morin E."/>
            <person name="Salamov A."/>
            <person name="Lipzen A."/>
            <person name="Mereny Z."/>
            <person name="Hegedus B."/>
            <person name="Baldrian P."/>
            <person name="Stursova M."/>
            <person name="Weitz H."/>
            <person name="Taylor A."/>
            <person name="Grigoriev I.V."/>
            <person name="Nagy L.G."/>
            <person name="Martin F."/>
            <person name="Kauserud H."/>
        </authorList>
    </citation>
    <scope>NUCLEOTIDE SEQUENCE</scope>
    <source>
        <strain evidence="2">CBHHK067</strain>
    </source>
</reference>
<organism evidence="2 3">
    <name type="scientific">Mycena rosella</name>
    <name type="common">Pink bonnet</name>
    <name type="synonym">Agaricus rosellus</name>
    <dbReference type="NCBI Taxonomy" id="1033263"/>
    <lineage>
        <taxon>Eukaryota</taxon>
        <taxon>Fungi</taxon>
        <taxon>Dikarya</taxon>
        <taxon>Basidiomycota</taxon>
        <taxon>Agaricomycotina</taxon>
        <taxon>Agaricomycetes</taxon>
        <taxon>Agaricomycetidae</taxon>
        <taxon>Agaricales</taxon>
        <taxon>Marasmiineae</taxon>
        <taxon>Mycenaceae</taxon>
        <taxon>Mycena</taxon>
    </lineage>
</organism>
<evidence type="ECO:0000256" key="1">
    <source>
        <dbReference type="SAM" id="MobiDB-lite"/>
    </source>
</evidence>
<dbReference type="EMBL" id="JARKIE010000118">
    <property type="protein sequence ID" value="KAJ7681403.1"/>
    <property type="molecule type" value="Genomic_DNA"/>
</dbReference>
<gene>
    <name evidence="2" type="ORF">B0H17DRAFT_1076341</name>
</gene>
<evidence type="ECO:0000313" key="3">
    <source>
        <dbReference type="Proteomes" id="UP001221757"/>
    </source>
</evidence>
<accession>A0AAD7D6G1</accession>
<comment type="caution">
    <text evidence="2">The sequence shown here is derived from an EMBL/GenBank/DDBJ whole genome shotgun (WGS) entry which is preliminary data.</text>
</comment>
<dbReference type="AlphaFoldDB" id="A0AAD7D6G1"/>
<dbReference type="Proteomes" id="UP001221757">
    <property type="component" value="Unassembled WGS sequence"/>
</dbReference>
<proteinExistence type="predicted"/>